<evidence type="ECO:0000256" key="1">
    <source>
        <dbReference type="SAM" id="Phobius"/>
    </source>
</evidence>
<keyword evidence="3" id="KW-1185">Reference proteome</keyword>
<gene>
    <name evidence="2" type="ORF">FHS82_000658</name>
</gene>
<dbReference type="EMBL" id="JAASQI010000001">
    <property type="protein sequence ID" value="NIJ56845.1"/>
    <property type="molecule type" value="Genomic_DNA"/>
</dbReference>
<organism evidence="2 3">
    <name type="scientific">Pseudochelatococcus lubricantis</name>
    <dbReference type="NCBI Taxonomy" id="1538102"/>
    <lineage>
        <taxon>Bacteria</taxon>
        <taxon>Pseudomonadati</taxon>
        <taxon>Pseudomonadota</taxon>
        <taxon>Alphaproteobacteria</taxon>
        <taxon>Hyphomicrobiales</taxon>
        <taxon>Chelatococcaceae</taxon>
        <taxon>Pseudochelatococcus</taxon>
    </lineage>
</organism>
<keyword evidence="1" id="KW-0472">Membrane</keyword>
<feature type="transmembrane region" description="Helical" evidence="1">
    <location>
        <begin position="65"/>
        <end position="85"/>
    </location>
</feature>
<feature type="transmembrane region" description="Helical" evidence="1">
    <location>
        <begin position="6"/>
        <end position="29"/>
    </location>
</feature>
<proteinExistence type="predicted"/>
<keyword evidence="1" id="KW-1133">Transmembrane helix</keyword>
<evidence type="ECO:0000313" key="3">
    <source>
        <dbReference type="Proteomes" id="UP001429580"/>
    </source>
</evidence>
<protein>
    <submittedName>
        <fullName evidence="2">Uncharacterized protein</fullName>
    </submittedName>
</protein>
<accession>A0ABX0UZ38</accession>
<dbReference type="RefSeq" id="WP_166948659.1">
    <property type="nucleotide sequence ID" value="NZ_JAASQI010000001.1"/>
</dbReference>
<evidence type="ECO:0000313" key="2">
    <source>
        <dbReference type="EMBL" id="NIJ56845.1"/>
    </source>
</evidence>
<sequence length="87" mass="9185">MSLPAVVPQAAVIGGLLGLSMGLIGYGLASRVIEAWLDAAERDEDEPVAMTRDELERWAIGFRRMVLAGTVILFPLAGFLMGLAIGG</sequence>
<name>A0ABX0UZ38_9HYPH</name>
<comment type="caution">
    <text evidence="2">The sequence shown here is derived from an EMBL/GenBank/DDBJ whole genome shotgun (WGS) entry which is preliminary data.</text>
</comment>
<keyword evidence="1" id="KW-0812">Transmembrane</keyword>
<dbReference type="Proteomes" id="UP001429580">
    <property type="component" value="Unassembled WGS sequence"/>
</dbReference>
<reference evidence="2 3" key="1">
    <citation type="submission" date="2020-03" db="EMBL/GenBank/DDBJ databases">
        <title>Genomic Encyclopedia of Type Strains, Phase IV (KMG-IV): sequencing the most valuable type-strain genomes for metagenomic binning, comparative biology and taxonomic classification.</title>
        <authorList>
            <person name="Goeker M."/>
        </authorList>
    </citation>
    <scope>NUCLEOTIDE SEQUENCE [LARGE SCALE GENOMIC DNA]</scope>
    <source>
        <strain evidence="2 3">DSM 103870</strain>
    </source>
</reference>